<protein>
    <submittedName>
        <fullName evidence="1">2941_t:CDS:1</fullName>
    </submittedName>
</protein>
<evidence type="ECO:0000313" key="2">
    <source>
        <dbReference type="Proteomes" id="UP000789759"/>
    </source>
</evidence>
<proteinExistence type="predicted"/>
<dbReference type="AlphaFoldDB" id="A0A9N9IPH6"/>
<gene>
    <name evidence="1" type="ORF">CPELLU_LOCUS14319</name>
</gene>
<keyword evidence="2" id="KW-1185">Reference proteome</keyword>
<dbReference type="OrthoDB" id="8194222at2759"/>
<reference evidence="1" key="1">
    <citation type="submission" date="2021-06" db="EMBL/GenBank/DDBJ databases">
        <authorList>
            <person name="Kallberg Y."/>
            <person name="Tangrot J."/>
            <person name="Rosling A."/>
        </authorList>
    </citation>
    <scope>NUCLEOTIDE SEQUENCE</scope>
    <source>
        <strain evidence="1">FL966</strain>
    </source>
</reference>
<organism evidence="1 2">
    <name type="scientific">Cetraspora pellucida</name>
    <dbReference type="NCBI Taxonomy" id="1433469"/>
    <lineage>
        <taxon>Eukaryota</taxon>
        <taxon>Fungi</taxon>
        <taxon>Fungi incertae sedis</taxon>
        <taxon>Mucoromycota</taxon>
        <taxon>Glomeromycotina</taxon>
        <taxon>Glomeromycetes</taxon>
        <taxon>Diversisporales</taxon>
        <taxon>Gigasporaceae</taxon>
        <taxon>Cetraspora</taxon>
    </lineage>
</organism>
<dbReference type="EMBL" id="CAJVQA010016786">
    <property type="protein sequence ID" value="CAG8745036.1"/>
    <property type="molecule type" value="Genomic_DNA"/>
</dbReference>
<evidence type="ECO:0000313" key="1">
    <source>
        <dbReference type="EMBL" id="CAG8745036.1"/>
    </source>
</evidence>
<comment type="caution">
    <text evidence="1">The sequence shown here is derived from an EMBL/GenBank/DDBJ whole genome shotgun (WGS) entry which is preliminary data.</text>
</comment>
<sequence length="370" mass="42272">HCVVIEAAFKELADLTNSNVNLTALQFEILETMLRCAVKNGLPKCTESKTILSKHKEEQLVGYCKNIQRLEFGLTKSGVNHYVIKIVRNNYCAHLFATKGPGRAWWDCFMKDYSDLSFQTLQALSEAYAQRANPIIIKDHFKKLQKIIKKHSLTAESIWNIDETKFVIALKHIFVAPTISVAGVCILPLIIYKDVHTILELLAKGLPVLLILDGHKNHINYTSIKFCHENEILLYALSLHITYILQASEFSFAKLKMEYNNSYEKLHHTKREVATNNLLLLSHQIIQPTREPCFNPNSKSSSTFAFSFSNPNFKPSSTFMFFSSSQPSYKYFTRTSIFKDIEILKVDVMSLEKELSLQTNEQEFCEAAGV</sequence>
<feature type="non-terminal residue" evidence="1">
    <location>
        <position position="370"/>
    </location>
</feature>
<accession>A0A9N9IPH6</accession>
<name>A0A9N9IPH6_9GLOM</name>
<dbReference type="Proteomes" id="UP000789759">
    <property type="component" value="Unassembled WGS sequence"/>
</dbReference>